<feature type="region of interest" description="Disordered" evidence="1">
    <location>
        <begin position="752"/>
        <end position="780"/>
    </location>
</feature>
<feature type="region of interest" description="Disordered" evidence="1">
    <location>
        <begin position="819"/>
        <end position="838"/>
    </location>
</feature>
<gene>
    <name evidence="2" type="ORF">DFH08DRAFT_996507</name>
</gene>
<reference evidence="2" key="1">
    <citation type="submission" date="2023-03" db="EMBL/GenBank/DDBJ databases">
        <title>Massive genome expansion in bonnet fungi (Mycena s.s.) driven by repeated elements and novel gene families across ecological guilds.</title>
        <authorList>
            <consortium name="Lawrence Berkeley National Laboratory"/>
            <person name="Harder C.B."/>
            <person name="Miyauchi S."/>
            <person name="Viragh M."/>
            <person name="Kuo A."/>
            <person name="Thoen E."/>
            <person name="Andreopoulos B."/>
            <person name="Lu D."/>
            <person name="Skrede I."/>
            <person name="Drula E."/>
            <person name="Henrissat B."/>
            <person name="Morin E."/>
            <person name="Kohler A."/>
            <person name="Barry K."/>
            <person name="LaButti K."/>
            <person name="Morin E."/>
            <person name="Salamov A."/>
            <person name="Lipzen A."/>
            <person name="Mereny Z."/>
            <person name="Hegedus B."/>
            <person name="Baldrian P."/>
            <person name="Stursova M."/>
            <person name="Weitz H."/>
            <person name="Taylor A."/>
            <person name="Grigoriev I.V."/>
            <person name="Nagy L.G."/>
            <person name="Martin F."/>
            <person name="Kauserud H."/>
        </authorList>
    </citation>
    <scope>NUCLEOTIDE SEQUENCE</scope>
    <source>
        <strain evidence="2">CBHHK002</strain>
    </source>
</reference>
<dbReference type="InterPro" id="IPR012337">
    <property type="entry name" value="RNaseH-like_sf"/>
</dbReference>
<feature type="region of interest" description="Disordered" evidence="1">
    <location>
        <begin position="101"/>
        <end position="149"/>
    </location>
</feature>
<dbReference type="PANTHER" id="PTHR32166:SF123">
    <property type="entry name" value="BED-TYPE DOMAIN-CONTAINING PROTEIN"/>
    <property type="match status" value="1"/>
</dbReference>
<evidence type="ECO:0000313" key="2">
    <source>
        <dbReference type="EMBL" id="KAJ7300931.1"/>
    </source>
</evidence>
<feature type="non-terminal residue" evidence="2">
    <location>
        <position position="838"/>
    </location>
</feature>
<evidence type="ECO:0000313" key="3">
    <source>
        <dbReference type="Proteomes" id="UP001218218"/>
    </source>
</evidence>
<accession>A0AAD6YX77</accession>
<keyword evidence="3" id="KW-1185">Reference proteome</keyword>
<organism evidence="2 3">
    <name type="scientific">Mycena albidolilacea</name>
    <dbReference type="NCBI Taxonomy" id="1033008"/>
    <lineage>
        <taxon>Eukaryota</taxon>
        <taxon>Fungi</taxon>
        <taxon>Dikarya</taxon>
        <taxon>Basidiomycota</taxon>
        <taxon>Agaricomycotina</taxon>
        <taxon>Agaricomycetes</taxon>
        <taxon>Agaricomycetidae</taxon>
        <taxon>Agaricales</taxon>
        <taxon>Marasmiineae</taxon>
        <taxon>Mycenaceae</taxon>
        <taxon>Mycena</taxon>
    </lineage>
</organism>
<name>A0AAD6YX77_9AGAR</name>
<dbReference type="EMBL" id="JARIHO010000148">
    <property type="protein sequence ID" value="KAJ7300931.1"/>
    <property type="molecule type" value="Genomic_DNA"/>
</dbReference>
<proteinExistence type="predicted"/>
<dbReference type="Proteomes" id="UP001218218">
    <property type="component" value="Unassembled WGS sequence"/>
</dbReference>
<dbReference type="PANTHER" id="PTHR32166">
    <property type="entry name" value="OSJNBA0013A04.12 PROTEIN"/>
    <property type="match status" value="1"/>
</dbReference>
<evidence type="ECO:0000256" key="1">
    <source>
        <dbReference type="SAM" id="MobiDB-lite"/>
    </source>
</evidence>
<sequence length="838" mass="93836">MGNEKGPLWDFFYPRTGTNTKHIRAVCRACVDHRLKHPPPEWGETASPTNLTQEESEIRFSRACDLAGDVGGVASSMAAHILGYSGRASCPHASQKAIAEATKSQASTKARKDSGTAAVPVTAKRSHATANANAKQKQGHFEVISKQKSTYEPDERAAIEMQATRAIISTGSPFGLFEDVEMKKLFDMIRDGTGDIMPSRKVSGGRLLNTCAAAVEDELKKVFVGQEMGASTDGWKAQDKTSVNGVCGNVNNKAYPLELIDATALPKDGPGLCAQFCEIIDKIEATYQCFVTHFLTDADGGSLKGRKLLQKLRPYLFALSCMAHQFQLVLGDYFKAWELAQQIAEQATSVISWINNHSKVRVIFDKAQQDLGKAVALAYLVACITRWTTHFTAFARLFDLKAPITKAVAWQRAAIIAAQVGAAKSTEEVRLREDAIRHCDIIDDPHFWNGLEQVLGDIEAICYATNLSQKDSTRADQALLAFVGIFLRFRDHPEESVKVEMLKRLEKRWKDYDQMLFLLTLILNPWEEVSCFGHNANLDHFKITDLAVQVMTHSLKPSSFLTHYQMYRRLALRPDFNGNAGAEKMVGKAMGDYLAGVGCFQAWDAHHKILMLLQERDPITFWKGYLKTEARDLALMSITLFGIIVNQAAVERVFSFVKETTKDRRNRLGLAKSEKILKVNTQIRAEHRAAGLVKDRKVRQNHKAVETLLKVPRYGNLLQDQADEDPSERGRALVSSPDGWRVEMARWISEAQEAAAEEIEDEDAEETAEPMGPVRRPRKWQSMTLEKLFGTSPRKESLRTRVSRRAREEEEMYMQVMAELDAEDDSLDDGEIEIDDSE</sequence>
<protein>
    <submittedName>
        <fullName evidence="2">Ribonuclease H-like domain-containing protein</fullName>
    </submittedName>
</protein>
<feature type="compositionally biased region" description="Acidic residues" evidence="1">
    <location>
        <begin position="820"/>
        <end position="838"/>
    </location>
</feature>
<dbReference type="SUPFAM" id="SSF53098">
    <property type="entry name" value="Ribonuclease H-like"/>
    <property type="match status" value="1"/>
</dbReference>
<feature type="compositionally biased region" description="Basic and acidic residues" evidence="1">
    <location>
        <begin position="139"/>
        <end position="149"/>
    </location>
</feature>
<comment type="caution">
    <text evidence="2">The sequence shown here is derived from an EMBL/GenBank/DDBJ whole genome shotgun (WGS) entry which is preliminary data.</text>
</comment>
<feature type="compositionally biased region" description="Acidic residues" evidence="1">
    <location>
        <begin position="755"/>
        <end position="768"/>
    </location>
</feature>
<dbReference type="AlphaFoldDB" id="A0AAD6YX77"/>